<evidence type="ECO:0000256" key="1">
    <source>
        <dbReference type="SAM" id="MobiDB-lite"/>
    </source>
</evidence>
<feature type="compositionally biased region" description="Acidic residues" evidence="1">
    <location>
        <begin position="70"/>
        <end position="79"/>
    </location>
</feature>
<reference evidence="2" key="1">
    <citation type="submission" date="2015-04" db="EMBL/GenBank/DDBJ databases">
        <title>The genome sequence of the plant pathogenic Rhizarian Plasmodiophora brassicae reveals insights in its biotrophic life cycle and the origin of chitin synthesis.</title>
        <authorList>
            <person name="Schwelm A."/>
            <person name="Fogelqvist J."/>
            <person name="Knaust A."/>
            <person name="Julke S."/>
            <person name="Lilja T."/>
            <person name="Dhandapani V."/>
            <person name="Bonilla-Rosso G."/>
            <person name="Karlsson M."/>
            <person name="Shevchenko A."/>
            <person name="Choi S.R."/>
            <person name="Kim H.G."/>
            <person name="Park J.Y."/>
            <person name="Lim Y.P."/>
            <person name="Ludwig-Muller J."/>
            <person name="Dixelius C."/>
        </authorList>
    </citation>
    <scope>NUCLEOTIDE SEQUENCE</scope>
    <source>
        <tissue evidence="2">Potato root galls</tissue>
    </source>
</reference>
<protein>
    <submittedName>
        <fullName evidence="2">Uncharacterized protein</fullName>
    </submittedName>
</protein>
<dbReference type="AlphaFoldDB" id="A0A0H5QTV4"/>
<organism evidence="2">
    <name type="scientific">Spongospora subterranea</name>
    <dbReference type="NCBI Taxonomy" id="70186"/>
    <lineage>
        <taxon>Eukaryota</taxon>
        <taxon>Sar</taxon>
        <taxon>Rhizaria</taxon>
        <taxon>Endomyxa</taxon>
        <taxon>Phytomyxea</taxon>
        <taxon>Plasmodiophorida</taxon>
        <taxon>Plasmodiophoridae</taxon>
        <taxon>Spongospora</taxon>
    </lineage>
</organism>
<evidence type="ECO:0000313" key="2">
    <source>
        <dbReference type="EMBL" id="CRZ05438.1"/>
    </source>
</evidence>
<feature type="region of interest" description="Disordered" evidence="1">
    <location>
        <begin position="55"/>
        <end position="80"/>
    </location>
</feature>
<name>A0A0H5QTV4_9EUKA</name>
<feature type="compositionally biased region" description="Low complexity" evidence="1">
    <location>
        <begin position="57"/>
        <end position="67"/>
    </location>
</feature>
<proteinExistence type="predicted"/>
<dbReference type="EMBL" id="HACM01004996">
    <property type="protein sequence ID" value="CRZ05438.1"/>
    <property type="molecule type" value="Transcribed_RNA"/>
</dbReference>
<sequence length="130" mass="14323">MRNLYPVAAMRDTFVKTGCLLTIDGHQNAINVEGLPNYSLPDVNATCLVINLDSSDEGSVGDSGLSDFEGSSDDEDLWDKDDSKIGDHEEVFIVFNEGLILWNSPLAAEDSSWHWSRGIGCRCTDQRNVL</sequence>
<accession>A0A0H5QTV4</accession>